<dbReference type="EMBL" id="LXQA010443870">
    <property type="protein sequence ID" value="MCI52204.1"/>
    <property type="molecule type" value="Genomic_DNA"/>
</dbReference>
<dbReference type="InterPro" id="IPR005202">
    <property type="entry name" value="TF_GRAS"/>
</dbReference>
<feature type="non-terminal residue" evidence="6">
    <location>
        <position position="1"/>
    </location>
</feature>
<dbReference type="PROSITE" id="PS50985">
    <property type="entry name" value="GRAS"/>
    <property type="match status" value="1"/>
</dbReference>
<dbReference type="GO" id="GO:0005634">
    <property type="term" value="C:nucleus"/>
    <property type="evidence" value="ECO:0007669"/>
    <property type="project" value="UniProtKB-SubCell"/>
</dbReference>
<evidence type="ECO:0000256" key="1">
    <source>
        <dbReference type="ARBA" id="ARBA00004123"/>
    </source>
</evidence>
<dbReference type="Proteomes" id="UP000265520">
    <property type="component" value="Unassembled WGS sequence"/>
</dbReference>
<organism evidence="6 7">
    <name type="scientific">Trifolium medium</name>
    <dbReference type="NCBI Taxonomy" id="97028"/>
    <lineage>
        <taxon>Eukaryota</taxon>
        <taxon>Viridiplantae</taxon>
        <taxon>Streptophyta</taxon>
        <taxon>Embryophyta</taxon>
        <taxon>Tracheophyta</taxon>
        <taxon>Spermatophyta</taxon>
        <taxon>Magnoliopsida</taxon>
        <taxon>eudicotyledons</taxon>
        <taxon>Gunneridae</taxon>
        <taxon>Pentapetalae</taxon>
        <taxon>rosids</taxon>
        <taxon>fabids</taxon>
        <taxon>Fabales</taxon>
        <taxon>Fabaceae</taxon>
        <taxon>Papilionoideae</taxon>
        <taxon>50 kb inversion clade</taxon>
        <taxon>NPAAA clade</taxon>
        <taxon>Hologalegina</taxon>
        <taxon>IRL clade</taxon>
        <taxon>Trifolieae</taxon>
        <taxon>Trifolium</taxon>
    </lineage>
</organism>
<comment type="caution">
    <text evidence="5">Lacks conserved residue(s) required for the propagation of feature annotation.</text>
</comment>
<evidence type="ECO:0000313" key="6">
    <source>
        <dbReference type="EMBL" id="MCI52204.1"/>
    </source>
</evidence>
<name>A0A392SVE6_9FABA</name>
<sequence length="98" mass="11020">GAEQVHVIDFDIMEGIQWPPLVVDFAMRKNTTSLRVTAIAMDQQSAASVQQTGRRLNEFADSINFPFVFDTMMMVSDEDLQGIELGGTLIVNCMIHQW</sequence>
<dbReference type="AlphaFoldDB" id="A0A392SVE6"/>
<feature type="short sequence motif" description="VHIID" evidence="5">
    <location>
        <begin position="5"/>
        <end position="9"/>
    </location>
</feature>
<protein>
    <submittedName>
        <fullName evidence="6">Nodulation-signaling pathway 2 protein</fullName>
    </submittedName>
</protein>
<evidence type="ECO:0000313" key="7">
    <source>
        <dbReference type="Proteomes" id="UP000265520"/>
    </source>
</evidence>
<evidence type="ECO:0000256" key="2">
    <source>
        <dbReference type="ARBA" id="ARBA00023015"/>
    </source>
</evidence>
<proteinExistence type="inferred from homology"/>
<evidence type="ECO:0000256" key="3">
    <source>
        <dbReference type="ARBA" id="ARBA00023163"/>
    </source>
</evidence>
<comment type="caution">
    <text evidence="6">The sequence shown here is derived from an EMBL/GenBank/DDBJ whole genome shotgun (WGS) entry which is preliminary data.</text>
</comment>
<keyword evidence="3" id="KW-0804">Transcription</keyword>
<dbReference type="PANTHER" id="PTHR31636">
    <property type="entry name" value="OSJNBA0084A10.13 PROTEIN-RELATED"/>
    <property type="match status" value="1"/>
</dbReference>
<evidence type="ECO:0000256" key="4">
    <source>
        <dbReference type="ARBA" id="ARBA00023242"/>
    </source>
</evidence>
<dbReference type="Pfam" id="PF03514">
    <property type="entry name" value="GRAS"/>
    <property type="match status" value="1"/>
</dbReference>
<feature type="non-terminal residue" evidence="6">
    <location>
        <position position="98"/>
    </location>
</feature>
<accession>A0A392SVE6</accession>
<keyword evidence="7" id="KW-1185">Reference proteome</keyword>
<comment type="similarity">
    <text evidence="5">Belongs to the GRAS family.</text>
</comment>
<dbReference type="GO" id="GO:0009610">
    <property type="term" value="P:response to symbiotic fungus"/>
    <property type="evidence" value="ECO:0007669"/>
    <property type="project" value="UniProtKB-ARBA"/>
</dbReference>
<keyword evidence="2" id="KW-0805">Transcription regulation</keyword>
<evidence type="ECO:0000256" key="5">
    <source>
        <dbReference type="PROSITE-ProRule" id="PRU01191"/>
    </source>
</evidence>
<reference evidence="6 7" key="1">
    <citation type="journal article" date="2018" name="Front. Plant Sci.">
        <title>Red Clover (Trifolium pratense) and Zigzag Clover (T. medium) - A Picture of Genomic Similarities and Differences.</title>
        <authorList>
            <person name="Dluhosova J."/>
            <person name="Istvanek J."/>
            <person name="Nedelnik J."/>
            <person name="Repkova J."/>
        </authorList>
    </citation>
    <scope>NUCLEOTIDE SEQUENCE [LARGE SCALE GENOMIC DNA]</scope>
    <source>
        <strain evidence="7">cv. 10/8</strain>
        <tissue evidence="6">Leaf</tissue>
    </source>
</reference>
<comment type="subcellular location">
    <subcellularLocation>
        <location evidence="1">Nucleus</location>
    </subcellularLocation>
</comment>
<keyword evidence="4" id="KW-0539">Nucleus</keyword>